<protein>
    <recommendedName>
        <fullName evidence="10">tRNA dimethylallyltransferase</fullName>
        <ecNumber evidence="10">2.5.1.75</ecNumber>
    </recommendedName>
    <alternativeName>
        <fullName evidence="10">Dimethylallyl diphosphate:tRNA dimethylallyltransferase</fullName>
        <shortName evidence="10">DMAPP:tRNA dimethylallyltransferase</shortName>
        <shortName evidence="10">DMATase</shortName>
    </alternativeName>
    <alternativeName>
        <fullName evidence="10">Isopentenyl-diphosphate:tRNA isopentenyltransferase</fullName>
        <shortName evidence="10">IPP transferase</shortName>
        <shortName evidence="10">IPPT</shortName>
        <shortName evidence="10">IPTase</shortName>
    </alternativeName>
</protein>
<dbReference type="AlphaFoldDB" id="A0A1Q5PN40"/>
<sequence length="308" mass="33956">MIAIVGPTASGKSDLSLAVAEHLGEAEIINADAMQLYRGMDIGTAKLRPEERCGIPHHQLDVLEVTQEASVASYQKYARQDAKEIQARGRRPIFVGGSGLYLRAALDQIDFPGTDPAVRAALEQEAEDLGAAALYERLSQQDPKAAQTIEANNLRRVIRALEVITITGQPFSANLPDYTYHEPCWQIGLRPDPQLVAPFIDKRTRGMFADGLLEETEALLKVGLAEAKTASRATGYPQAMAVIAGRLSVEEAIEEVNLATLQLAKRQIKWFKRDPRITWLDPLPEGKRLSPEELLRRLLDTQDGKALL</sequence>
<evidence type="ECO:0000313" key="15">
    <source>
        <dbReference type="Proteomes" id="UP000186785"/>
    </source>
</evidence>
<keyword evidence="7 10" id="KW-0067">ATP-binding</keyword>
<comment type="caution">
    <text evidence="10">Lacks conserved residue(s) required for the propagation of feature annotation.</text>
</comment>
<dbReference type="HAMAP" id="MF_00185">
    <property type="entry name" value="IPP_trans"/>
    <property type="match status" value="1"/>
</dbReference>
<evidence type="ECO:0000256" key="1">
    <source>
        <dbReference type="ARBA" id="ARBA00001946"/>
    </source>
</evidence>
<dbReference type="SUPFAM" id="SSF52540">
    <property type="entry name" value="P-loop containing nucleoside triphosphate hydrolases"/>
    <property type="match status" value="1"/>
</dbReference>
<dbReference type="STRING" id="1921764.BSR28_03220"/>
<dbReference type="Proteomes" id="UP000186785">
    <property type="component" value="Unassembled WGS sequence"/>
</dbReference>
<keyword evidence="4 10" id="KW-0808">Transferase</keyword>
<dbReference type="Gene3D" id="1.10.20.140">
    <property type="match status" value="1"/>
</dbReference>
<comment type="subunit">
    <text evidence="10">Monomer.</text>
</comment>
<evidence type="ECO:0000256" key="11">
    <source>
        <dbReference type="RuleBase" id="RU003783"/>
    </source>
</evidence>
<evidence type="ECO:0000256" key="3">
    <source>
        <dbReference type="ARBA" id="ARBA00005842"/>
    </source>
</evidence>
<dbReference type="OrthoDB" id="9776390at2"/>
<dbReference type="InterPro" id="IPR018022">
    <property type="entry name" value="IPT"/>
</dbReference>
<dbReference type="PANTHER" id="PTHR11088">
    <property type="entry name" value="TRNA DIMETHYLALLYLTRANSFERASE"/>
    <property type="match status" value="1"/>
</dbReference>
<evidence type="ECO:0000256" key="8">
    <source>
        <dbReference type="ARBA" id="ARBA00022842"/>
    </source>
</evidence>
<reference evidence="14 15" key="1">
    <citation type="submission" date="2016-11" db="EMBL/GenBank/DDBJ databases">
        <title>Actinomyces gypaetusis sp. nov. isolated from the vulture Gypaetus barbatus in Qinghai Tibet Plateau China.</title>
        <authorList>
            <person name="Meng X."/>
        </authorList>
    </citation>
    <scope>NUCLEOTIDE SEQUENCE [LARGE SCALE GENOMIC DNA]</scope>
    <source>
        <strain evidence="14 15">VUL4_2</strain>
    </source>
</reference>
<comment type="catalytic activity">
    <reaction evidence="9 10 11">
        <text>adenosine(37) in tRNA + dimethylallyl diphosphate = N(6)-dimethylallyladenosine(37) in tRNA + diphosphate</text>
        <dbReference type="Rhea" id="RHEA:26482"/>
        <dbReference type="Rhea" id="RHEA-COMP:10162"/>
        <dbReference type="Rhea" id="RHEA-COMP:10375"/>
        <dbReference type="ChEBI" id="CHEBI:33019"/>
        <dbReference type="ChEBI" id="CHEBI:57623"/>
        <dbReference type="ChEBI" id="CHEBI:74411"/>
        <dbReference type="ChEBI" id="CHEBI:74415"/>
        <dbReference type="EC" id="2.5.1.75"/>
    </reaction>
</comment>
<dbReference type="Gene3D" id="3.40.50.300">
    <property type="entry name" value="P-loop containing nucleotide triphosphate hydrolases"/>
    <property type="match status" value="1"/>
</dbReference>
<keyword evidence="5 10" id="KW-0819">tRNA processing</keyword>
<feature type="site" description="Interaction with substrate tRNA" evidence="10">
    <location>
        <position position="119"/>
    </location>
</feature>
<evidence type="ECO:0000256" key="9">
    <source>
        <dbReference type="ARBA" id="ARBA00049563"/>
    </source>
</evidence>
<dbReference type="RefSeq" id="WP_073708934.1">
    <property type="nucleotide sequence ID" value="NZ_MQSV01000002.1"/>
</dbReference>
<accession>A0A1Q5PN40</accession>
<evidence type="ECO:0000313" key="14">
    <source>
        <dbReference type="EMBL" id="OKL48946.1"/>
    </source>
</evidence>
<keyword evidence="8 10" id="KW-0460">Magnesium</keyword>
<dbReference type="InterPro" id="IPR027417">
    <property type="entry name" value="P-loop_NTPase"/>
</dbReference>
<dbReference type="EC" id="2.5.1.75" evidence="10"/>
<comment type="caution">
    <text evidence="14">The sequence shown here is derived from an EMBL/GenBank/DDBJ whole genome shotgun (WGS) entry which is preliminary data.</text>
</comment>
<proteinExistence type="inferred from homology"/>
<comment type="function">
    <text evidence="2 10 12">Catalyzes the transfer of a dimethylallyl group onto the adenine at position 37 in tRNAs that read codons beginning with uridine, leading to the formation of N6-(dimethylallyl)adenosine (i(6)A).</text>
</comment>
<gene>
    <name evidence="10" type="primary">miaA</name>
    <name evidence="14" type="ORF">BSR29_03650</name>
</gene>
<dbReference type="NCBIfam" id="TIGR00174">
    <property type="entry name" value="miaA"/>
    <property type="match status" value="1"/>
</dbReference>
<evidence type="ECO:0000256" key="7">
    <source>
        <dbReference type="ARBA" id="ARBA00022840"/>
    </source>
</evidence>
<dbReference type="GO" id="GO:0006400">
    <property type="term" value="P:tRNA modification"/>
    <property type="evidence" value="ECO:0007669"/>
    <property type="project" value="TreeGrafter"/>
</dbReference>
<evidence type="ECO:0000256" key="5">
    <source>
        <dbReference type="ARBA" id="ARBA00022694"/>
    </source>
</evidence>
<comment type="similarity">
    <text evidence="3 10 13">Belongs to the IPP transferase family.</text>
</comment>
<name>A0A1Q5PN40_9ACTO</name>
<dbReference type="GO" id="GO:0052381">
    <property type="term" value="F:tRNA dimethylallyltransferase activity"/>
    <property type="evidence" value="ECO:0007669"/>
    <property type="project" value="UniProtKB-UniRule"/>
</dbReference>
<dbReference type="EMBL" id="MQSV01000002">
    <property type="protein sequence ID" value="OKL48946.1"/>
    <property type="molecule type" value="Genomic_DNA"/>
</dbReference>
<evidence type="ECO:0000256" key="10">
    <source>
        <dbReference type="HAMAP-Rule" id="MF_00185"/>
    </source>
</evidence>
<dbReference type="GO" id="GO:0005524">
    <property type="term" value="F:ATP binding"/>
    <property type="evidence" value="ECO:0007669"/>
    <property type="project" value="UniProtKB-UniRule"/>
</dbReference>
<evidence type="ECO:0000256" key="2">
    <source>
        <dbReference type="ARBA" id="ARBA00003213"/>
    </source>
</evidence>
<dbReference type="FunFam" id="1.10.20.140:FF:000001">
    <property type="entry name" value="tRNA dimethylallyltransferase"/>
    <property type="match status" value="1"/>
</dbReference>
<dbReference type="PANTHER" id="PTHR11088:SF60">
    <property type="entry name" value="TRNA DIMETHYLALLYLTRANSFERASE"/>
    <property type="match status" value="1"/>
</dbReference>
<evidence type="ECO:0000256" key="6">
    <source>
        <dbReference type="ARBA" id="ARBA00022741"/>
    </source>
</evidence>
<dbReference type="Pfam" id="PF01715">
    <property type="entry name" value="IPPT"/>
    <property type="match status" value="1"/>
</dbReference>
<organism evidence="14 15">
    <name type="scientific">Boudabousia liubingyangii</name>
    <dbReference type="NCBI Taxonomy" id="1921764"/>
    <lineage>
        <taxon>Bacteria</taxon>
        <taxon>Bacillati</taxon>
        <taxon>Actinomycetota</taxon>
        <taxon>Actinomycetes</taxon>
        <taxon>Actinomycetales</taxon>
        <taxon>Actinomycetaceae</taxon>
        <taxon>Boudabousia</taxon>
    </lineage>
</organism>
<feature type="binding site" evidence="10">
    <location>
        <begin position="8"/>
        <end position="13"/>
    </location>
    <ligand>
        <name>substrate</name>
    </ligand>
</feature>
<dbReference type="InterPro" id="IPR039657">
    <property type="entry name" value="Dimethylallyltransferase"/>
</dbReference>
<keyword evidence="15" id="KW-1185">Reference proteome</keyword>
<comment type="cofactor">
    <cofactor evidence="1 10">
        <name>Mg(2+)</name>
        <dbReference type="ChEBI" id="CHEBI:18420"/>
    </cofactor>
</comment>
<feature type="binding site" evidence="10">
    <location>
        <begin position="6"/>
        <end position="13"/>
    </location>
    <ligand>
        <name>ATP</name>
        <dbReference type="ChEBI" id="CHEBI:30616"/>
    </ligand>
</feature>
<keyword evidence="6 10" id="KW-0547">Nucleotide-binding</keyword>
<feature type="site" description="Interaction with substrate tRNA" evidence="10">
    <location>
        <position position="98"/>
    </location>
</feature>
<evidence type="ECO:0000256" key="12">
    <source>
        <dbReference type="RuleBase" id="RU003784"/>
    </source>
</evidence>
<evidence type="ECO:0000256" key="13">
    <source>
        <dbReference type="RuleBase" id="RU003785"/>
    </source>
</evidence>
<evidence type="ECO:0000256" key="4">
    <source>
        <dbReference type="ARBA" id="ARBA00022679"/>
    </source>
</evidence>